<reference evidence="1" key="1">
    <citation type="journal article" date="2020" name="Stud. Mycol.">
        <title>101 Dothideomycetes genomes: a test case for predicting lifestyles and emergence of pathogens.</title>
        <authorList>
            <person name="Haridas S."/>
            <person name="Albert R."/>
            <person name="Binder M."/>
            <person name="Bloem J."/>
            <person name="Labutti K."/>
            <person name="Salamov A."/>
            <person name="Andreopoulos B."/>
            <person name="Baker S."/>
            <person name="Barry K."/>
            <person name="Bills G."/>
            <person name="Bluhm B."/>
            <person name="Cannon C."/>
            <person name="Castanera R."/>
            <person name="Culley D."/>
            <person name="Daum C."/>
            <person name="Ezra D."/>
            <person name="Gonzalez J."/>
            <person name="Henrissat B."/>
            <person name="Kuo A."/>
            <person name="Liang C."/>
            <person name="Lipzen A."/>
            <person name="Lutzoni F."/>
            <person name="Magnuson J."/>
            <person name="Mondo S."/>
            <person name="Nolan M."/>
            <person name="Ohm R."/>
            <person name="Pangilinan J."/>
            <person name="Park H.-J."/>
            <person name="Ramirez L."/>
            <person name="Alfaro M."/>
            <person name="Sun H."/>
            <person name="Tritt A."/>
            <person name="Yoshinaga Y."/>
            <person name="Zwiers L.-H."/>
            <person name="Turgeon B."/>
            <person name="Goodwin S."/>
            <person name="Spatafora J."/>
            <person name="Crous P."/>
            <person name="Grigoriev I."/>
        </authorList>
    </citation>
    <scope>NUCLEOTIDE SEQUENCE</scope>
    <source>
        <strain evidence="1">SCOH1-5</strain>
    </source>
</reference>
<evidence type="ECO:0000313" key="2">
    <source>
        <dbReference type="Proteomes" id="UP000799539"/>
    </source>
</evidence>
<dbReference type="EMBL" id="ML992666">
    <property type="protein sequence ID" value="KAF2215141.1"/>
    <property type="molecule type" value="Genomic_DNA"/>
</dbReference>
<proteinExistence type="predicted"/>
<evidence type="ECO:0000313" key="1">
    <source>
        <dbReference type="EMBL" id="KAF2215141.1"/>
    </source>
</evidence>
<dbReference type="Proteomes" id="UP000799539">
    <property type="component" value="Unassembled WGS sequence"/>
</dbReference>
<organism evidence="1 2">
    <name type="scientific">Cercospora zeae-maydis SCOH1-5</name>
    <dbReference type="NCBI Taxonomy" id="717836"/>
    <lineage>
        <taxon>Eukaryota</taxon>
        <taxon>Fungi</taxon>
        <taxon>Dikarya</taxon>
        <taxon>Ascomycota</taxon>
        <taxon>Pezizomycotina</taxon>
        <taxon>Dothideomycetes</taxon>
        <taxon>Dothideomycetidae</taxon>
        <taxon>Mycosphaerellales</taxon>
        <taxon>Mycosphaerellaceae</taxon>
        <taxon>Cercospora</taxon>
    </lineage>
</organism>
<gene>
    <name evidence="1" type="ORF">CERZMDRAFT_94560</name>
</gene>
<name>A0A6A6FP07_9PEZI</name>
<sequence>MHFTGFMTMTEFFFLQQNITFDSHGNLLAQISNAVAGSTPFYLLEQDEEKEQISIDGDSDQDTVSEEKIAVSHHIANTATTTRRSLCPLLAKSKKLCKDICDRLCRATLAVSEQSDHTTPPLFTTTHRHVDWDLAVLEHKFRDGDDLHALLAWLYRNLEIRARSDELLLPVMEGLDGQKEAELLAQRLKGGNWWIEGDESEDLRNTVIDLLERKFGHMDL</sequence>
<dbReference type="AlphaFoldDB" id="A0A6A6FP07"/>
<accession>A0A6A6FP07</accession>
<keyword evidence="2" id="KW-1185">Reference proteome</keyword>
<protein>
    <submittedName>
        <fullName evidence="1">Uncharacterized protein</fullName>
    </submittedName>
</protein>
<dbReference type="OrthoDB" id="3646053at2759"/>